<proteinExistence type="predicted"/>
<organism evidence="3 4">
    <name type="scientific">Novymonas esmeraldas</name>
    <dbReference type="NCBI Taxonomy" id="1808958"/>
    <lineage>
        <taxon>Eukaryota</taxon>
        <taxon>Discoba</taxon>
        <taxon>Euglenozoa</taxon>
        <taxon>Kinetoplastea</taxon>
        <taxon>Metakinetoplastina</taxon>
        <taxon>Trypanosomatida</taxon>
        <taxon>Trypanosomatidae</taxon>
        <taxon>Novymonas</taxon>
    </lineage>
</organism>
<feature type="compositionally biased region" description="Low complexity" evidence="1">
    <location>
        <begin position="454"/>
        <end position="474"/>
    </location>
</feature>
<dbReference type="EMBL" id="JAECZO010000104">
    <property type="protein sequence ID" value="KAK7197392.1"/>
    <property type="molecule type" value="Genomic_DNA"/>
</dbReference>
<evidence type="ECO:0000259" key="2">
    <source>
        <dbReference type="Pfam" id="PF12237"/>
    </source>
</evidence>
<name>A0AAW0EV51_9TRYP</name>
<reference evidence="3 4" key="1">
    <citation type="journal article" date="2021" name="MBio">
        <title>A New Model Trypanosomatid, Novymonas esmeraldas: Genomic Perception of Its 'Candidatus Pandoraea novymonadis' Endosymbiont.</title>
        <authorList>
            <person name="Zakharova A."/>
            <person name="Saura A."/>
            <person name="Butenko A."/>
            <person name="Podesvova L."/>
            <person name="Warmusova S."/>
            <person name="Kostygov A.Y."/>
            <person name="Nenarokova A."/>
            <person name="Lukes J."/>
            <person name="Opperdoes F.R."/>
            <person name="Yurchenko V."/>
        </authorList>
    </citation>
    <scope>NUCLEOTIDE SEQUENCE [LARGE SCALE GENOMIC DNA]</scope>
    <source>
        <strain evidence="3 4">E262AT.01</strain>
    </source>
</reference>
<feature type="region of interest" description="Disordered" evidence="1">
    <location>
        <begin position="30"/>
        <end position="52"/>
    </location>
</feature>
<dbReference type="PANTHER" id="PTHR21727">
    <property type="entry name" value="PHOSPHORYLATED CTD INTERACTING FACTOR 1"/>
    <property type="match status" value="1"/>
</dbReference>
<dbReference type="GO" id="GO:0016422">
    <property type="term" value="F:mRNA (2'-O-methyladenosine-N6-)-methyltransferase activity"/>
    <property type="evidence" value="ECO:0007669"/>
    <property type="project" value="InterPro"/>
</dbReference>
<protein>
    <submittedName>
        <fullName evidence="3">Phosphorylated CTD interacting factor 1 WW domain containing protein</fullName>
    </submittedName>
</protein>
<gene>
    <name evidence="3" type="ORF">NESM_000687100</name>
</gene>
<dbReference type="AlphaFoldDB" id="A0AAW0EV51"/>
<feature type="region of interest" description="Disordered" evidence="1">
    <location>
        <begin position="434"/>
        <end position="474"/>
    </location>
</feature>
<accession>A0AAW0EV51</accession>
<feature type="domain" description="PCIF1 WW" evidence="2">
    <location>
        <begin position="584"/>
        <end position="724"/>
    </location>
</feature>
<evidence type="ECO:0000256" key="1">
    <source>
        <dbReference type="SAM" id="MobiDB-lite"/>
    </source>
</evidence>
<dbReference type="InterPro" id="IPR022035">
    <property type="entry name" value="PCIF1_WW"/>
</dbReference>
<evidence type="ECO:0000313" key="4">
    <source>
        <dbReference type="Proteomes" id="UP001430356"/>
    </source>
</evidence>
<dbReference type="Proteomes" id="UP001430356">
    <property type="component" value="Unassembled WGS sequence"/>
</dbReference>
<dbReference type="GO" id="GO:0099122">
    <property type="term" value="F:RNA polymerase II C-terminal domain binding"/>
    <property type="evidence" value="ECO:0007669"/>
    <property type="project" value="InterPro"/>
</dbReference>
<dbReference type="Pfam" id="PF12237">
    <property type="entry name" value="PCIF1_WW"/>
    <property type="match status" value="1"/>
</dbReference>
<dbReference type="InterPro" id="IPR039881">
    <property type="entry name" value="PCIF1-like"/>
</dbReference>
<sequence length="860" mass="90281">MHVRATRDGVVETFERDRVAQIMQQALADRYPVPPSTPASSPCEAERLDSGTAPGTATAAALLSSHRLTSPQHYTLRRGSRTEHILHSSAQLSISAAAPCSVASAASDGVPLSGLSDAAGAVAAAVACECVRHRAFTALTGVDVSRLCGAADRPRSHTAPLVSRQELCEMPPRWVMQSLGEVDQRTFCDASAWQCRRRVTPLDVGATVVRVSTMTAPSAADGGQTATVAESCCGGAVASPPCALSHPQPRWRVRATAPMARGEYWVEVAPVDAPESASAACERVDRDAVRLDPPARLYVDALLPCDELCSDRGVLTSTYVFFLRALQERLRQERVSGRISSASRLTDVAGGGGAREADLPAVATALAVQLSQCTRQRRAELARRVEAIAVTPPCVSVQVRVDHARECVQLRAFVSGSAVVPGVGAEAEGVDEVAPLPAGPRKRTRDGAREAERVAGAATDNSAGPPAAESAPSPTVEVLLRSAWKLAALYDMAHTATLHGAATAALQSVVDAPPRGATCLSCWYTVVLHDGECALDAPPHPPPAGSEAVSVPQACACHVDHDLGCADGDAAATTAPAAAAAGLAFLGRLYTLLLRYRSLGGELGYNQGPQAAVPPPVMERLAITFAIDAEAFASPLNAHLPQFASLFPDTDVHFGSLGSFFDLHLGGDGAADGGSARGCHVEVNPPFDATLLRRMEVHLLSCLRRAQDASQSLLFVVVLPSHDRTDSERDKDANPTATPAAVRRQPTTSTAAARRLGNGLAVSAGASAPALPPPPPSTERVLRESAYCLGHVLCAAAESAYVDGHQHLLQCPFFTIETPTRLIVLGNTAARERFPDAMAQLEAVRVAWRALTESALRHSR</sequence>
<feature type="region of interest" description="Disordered" evidence="1">
    <location>
        <begin position="725"/>
        <end position="750"/>
    </location>
</feature>
<evidence type="ECO:0000313" key="3">
    <source>
        <dbReference type="EMBL" id="KAK7197392.1"/>
    </source>
</evidence>
<dbReference type="PANTHER" id="PTHR21727:SF0">
    <property type="entry name" value="MRNA (2'-O-METHYLADENOSINE-N(6)-)-METHYLTRANSFERASE"/>
    <property type="match status" value="1"/>
</dbReference>
<comment type="caution">
    <text evidence="3">The sequence shown here is derived from an EMBL/GenBank/DDBJ whole genome shotgun (WGS) entry which is preliminary data.</text>
</comment>
<keyword evidence="4" id="KW-1185">Reference proteome</keyword>